<organism evidence="3 4">
    <name type="scientific">candidate division WS5 bacterium</name>
    <dbReference type="NCBI Taxonomy" id="2093353"/>
    <lineage>
        <taxon>Bacteria</taxon>
        <taxon>candidate division WS5</taxon>
    </lineage>
</organism>
<dbReference type="GO" id="GO:0006412">
    <property type="term" value="P:translation"/>
    <property type="evidence" value="ECO:0007669"/>
    <property type="project" value="UniProtKB-UniRule"/>
</dbReference>
<accession>A0A419DCJ7</accession>
<dbReference type="EMBL" id="QZJW01000038">
    <property type="protein sequence ID" value="RJO60834.1"/>
    <property type="molecule type" value="Genomic_DNA"/>
</dbReference>
<keyword evidence="2" id="KW-0648">Protein biosynthesis</keyword>
<dbReference type="Gene3D" id="3.90.45.10">
    <property type="entry name" value="Peptide deformylase"/>
    <property type="match status" value="1"/>
</dbReference>
<dbReference type="InterPro" id="IPR023635">
    <property type="entry name" value="Peptide_deformylase"/>
</dbReference>
<dbReference type="NCBIfam" id="TIGR00079">
    <property type="entry name" value="pept_deformyl"/>
    <property type="match status" value="1"/>
</dbReference>
<protein>
    <recommendedName>
        <fullName evidence="2">Peptide deformylase</fullName>
        <shortName evidence="2">PDF</shortName>
        <ecNumber evidence="2">3.5.1.88</ecNumber>
    </recommendedName>
    <alternativeName>
        <fullName evidence="2">Polypeptide deformylase</fullName>
    </alternativeName>
</protein>
<dbReference type="Pfam" id="PF01327">
    <property type="entry name" value="Pep_deformylase"/>
    <property type="match status" value="1"/>
</dbReference>
<dbReference type="PANTHER" id="PTHR10458:SF22">
    <property type="entry name" value="PEPTIDE DEFORMYLASE"/>
    <property type="match status" value="1"/>
</dbReference>
<feature type="active site" evidence="2">
    <location>
        <position position="147"/>
    </location>
</feature>
<gene>
    <name evidence="2 3" type="primary">def</name>
    <name evidence="3" type="ORF">C4544_04320</name>
</gene>
<feature type="binding site" evidence="2">
    <location>
        <position position="150"/>
    </location>
    <ligand>
        <name>Fe cation</name>
        <dbReference type="ChEBI" id="CHEBI:24875"/>
    </ligand>
</feature>
<evidence type="ECO:0000256" key="1">
    <source>
        <dbReference type="ARBA" id="ARBA00010759"/>
    </source>
</evidence>
<dbReference type="InterPro" id="IPR036821">
    <property type="entry name" value="Peptide_deformylase_sf"/>
</dbReference>
<proteinExistence type="inferred from homology"/>
<comment type="caution">
    <text evidence="3">The sequence shown here is derived from an EMBL/GenBank/DDBJ whole genome shotgun (WGS) entry which is preliminary data.</text>
</comment>
<dbReference type="PRINTS" id="PR01576">
    <property type="entry name" value="PDEFORMYLASE"/>
</dbReference>
<comment type="catalytic activity">
    <reaction evidence="2">
        <text>N-terminal N-formyl-L-methionyl-[peptide] + H2O = N-terminal L-methionyl-[peptide] + formate</text>
        <dbReference type="Rhea" id="RHEA:24420"/>
        <dbReference type="Rhea" id="RHEA-COMP:10639"/>
        <dbReference type="Rhea" id="RHEA-COMP:10640"/>
        <dbReference type="ChEBI" id="CHEBI:15377"/>
        <dbReference type="ChEBI" id="CHEBI:15740"/>
        <dbReference type="ChEBI" id="CHEBI:49298"/>
        <dbReference type="ChEBI" id="CHEBI:64731"/>
        <dbReference type="EC" id="3.5.1.88"/>
    </reaction>
</comment>
<keyword evidence="2 3" id="KW-0378">Hydrolase</keyword>
<evidence type="ECO:0000313" key="4">
    <source>
        <dbReference type="Proteomes" id="UP000285655"/>
    </source>
</evidence>
<feature type="binding site" evidence="2">
    <location>
        <position position="146"/>
    </location>
    <ligand>
        <name>Fe cation</name>
        <dbReference type="ChEBI" id="CHEBI:24875"/>
    </ligand>
</feature>
<sequence>MKKVEILTFPNPILRKKAKEVEKIDKKVESIIERMILALESSEIEGLAIAAPQIGESIRLILVRVREQRDKDGNIIQKEIPLTAYINPEITKFSKEKTIMEEGCLSYPNHYGPVERPKKIRFEATLINGKGVKKSASGILAKIIQHEVDHLDGILFIDKLTDKSKLKKVEPKNDEKSKKQP</sequence>
<feature type="binding site" evidence="2">
    <location>
        <position position="104"/>
    </location>
    <ligand>
        <name>Fe cation</name>
        <dbReference type="ChEBI" id="CHEBI:24875"/>
    </ligand>
</feature>
<keyword evidence="2" id="KW-0408">Iron</keyword>
<comment type="function">
    <text evidence="2">Removes the formyl group from the N-terminal Met of newly synthesized proteins. Requires at least a dipeptide for an efficient rate of reaction. N-terminal L-methionine is a prerequisite for activity but the enzyme has broad specificity at other positions.</text>
</comment>
<reference evidence="3 4" key="1">
    <citation type="journal article" date="2017" name="ISME J.">
        <title>Energy and carbon metabolisms in a deep terrestrial subsurface fluid microbial community.</title>
        <authorList>
            <person name="Momper L."/>
            <person name="Jungbluth S.P."/>
            <person name="Lee M.D."/>
            <person name="Amend J.P."/>
        </authorList>
    </citation>
    <scope>NUCLEOTIDE SEQUENCE [LARGE SCALE GENOMIC DNA]</scope>
    <source>
        <strain evidence="3">SURF_29</strain>
    </source>
</reference>
<dbReference type="GO" id="GO:0046872">
    <property type="term" value="F:metal ion binding"/>
    <property type="evidence" value="ECO:0007669"/>
    <property type="project" value="UniProtKB-KW"/>
</dbReference>
<dbReference type="AlphaFoldDB" id="A0A419DCJ7"/>
<dbReference type="SUPFAM" id="SSF56420">
    <property type="entry name" value="Peptide deformylase"/>
    <property type="match status" value="1"/>
</dbReference>
<name>A0A419DCJ7_9BACT</name>
<dbReference type="PANTHER" id="PTHR10458">
    <property type="entry name" value="PEPTIDE DEFORMYLASE"/>
    <property type="match status" value="1"/>
</dbReference>
<dbReference type="EC" id="3.5.1.88" evidence="2"/>
<comment type="cofactor">
    <cofactor evidence="2">
        <name>Fe(2+)</name>
        <dbReference type="ChEBI" id="CHEBI:29033"/>
    </cofactor>
    <text evidence="2">Binds 1 Fe(2+) ion.</text>
</comment>
<evidence type="ECO:0000313" key="3">
    <source>
        <dbReference type="EMBL" id="RJO60834.1"/>
    </source>
</evidence>
<dbReference type="GO" id="GO:0042586">
    <property type="term" value="F:peptide deformylase activity"/>
    <property type="evidence" value="ECO:0007669"/>
    <property type="project" value="UniProtKB-UniRule"/>
</dbReference>
<dbReference type="Proteomes" id="UP000285655">
    <property type="component" value="Unassembled WGS sequence"/>
</dbReference>
<evidence type="ECO:0000256" key="2">
    <source>
        <dbReference type="HAMAP-Rule" id="MF_00163"/>
    </source>
</evidence>
<dbReference type="CDD" id="cd00487">
    <property type="entry name" value="Pep_deformylase"/>
    <property type="match status" value="1"/>
</dbReference>
<keyword evidence="2" id="KW-0479">Metal-binding</keyword>
<dbReference type="PIRSF" id="PIRSF004749">
    <property type="entry name" value="Pep_def"/>
    <property type="match status" value="1"/>
</dbReference>
<dbReference type="NCBIfam" id="NF001159">
    <property type="entry name" value="PRK00150.1-3"/>
    <property type="match status" value="1"/>
</dbReference>
<dbReference type="HAMAP" id="MF_00163">
    <property type="entry name" value="Pep_deformylase"/>
    <property type="match status" value="1"/>
</dbReference>
<comment type="similarity">
    <text evidence="1 2">Belongs to the polypeptide deformylase family.</text>
</comment>